<dbReference type="PANTHER" id="PTHR34403">
    <property type="entry name" value="TOL-PAL SYSTEM PROTEIN TOLA"/>
    <property type="match status" value="1"/>
</dbReference>
<sequence>LHRRVVWREQGTRQLTDFPICNRVQLIELKYCYRICCCADPHTHRRHWFTGIVAHASGSDWLLRPIKPHRMYLHFSTQSTPIHHPSTLEAAANKCTPSCEHKEQAAMARRRLLAVLMLLVVVVAASTFHQAAAAGRGLAAVEKFADLEPKPKPKPEPMPKQMPKPEPKPMPKPEPKPEPKPKPMPKPEPKPEPKHKPMPKPEPKPEPMPKPEPKPKPDPKPEPPPKHKPPTAYN</sequence>
<organism evidence="3 4">
    <name type="scientific">Aegilops tauschii subsp. strangulata</name>
    <name type="common">Goatgrass</name>
    <dbReference type="NCBI Taxonomy" id="200361"/>
    <lineage>
        <taxon>Eukaryota</taxon>
        <taxon>Viridiplantae</taxon>
        <taxon>Streptophyta</taxon>
        <taxon>Embryophyta</taxon>
        <taxon>Tracheophyta</taxon>
        <taxon>Spermatophyta</taxon>
        <taxon>Magnoliopsida</taxon>
        <taxon>Liliopsida</taxon>
        <taxon>Poales</taxon>
        <taxon>Poaceae</taxon>
        <taxon>BOP clade</taxon>
        <taxon>Pooideae</taxon>
        <taxon>Triticodae</taxon>
        <taxon>Triticeae</taxon>
        <taxon>Triticinae</taxon>
        <taxon>Aegilops</taxon>
    </lineage>
</organism>
<keyword evidence="4" id="KW-1185">Reference proteome</keyword>
<feature type="compositionally biased region" description="Basic and acidic residues" evidence="1">
    <location>
        <begin position="148"/>
        <end position="225"/>
    </location>
</feature>
<evidence type="ECO:0000313" key="4">
    <source>
        <dbReference type="Proteomes" id="UP000015105"/>
    </source>
</evidence>
<evidence type="ECO:0000256" key="1">
    <source>
        <dbReference type="SAM" id="MobiDB-lite"/>
    </source>
</evidence>
<dbReference type="InterPro" id="IPR050972">
    <property type="entry name" value="SDr-like"/>
</dbReference>
<dbReference type="Gramene" id="AET5Gv20866000.1">
    <property type="protein sequence ID" value="AET5Gv20866000.1"/>
    <property type="gene ID" value="AET5Gv20866000"/>
</dbReference>
<reference evidence="4" key="2">
    <citation type="journal article" date="2017" name="Nat. Plants">
        <title>The Aegilops tauschii genome reveals multiple impacts of transposons.</title>
        <authorList>
            <person name="Zhao G."/>
            <person name="Zou C."/>
            <person name="Li K."/>
            <person name="Wang K."/>
            <person name="Li T."/>
            <person name="Gao L."/>
            <person name="Zhang X."/>
            <person name="Wang H."/>
            <person name="Yang Z."/>
            <person name="Liu X."/>
            <person name="Jiang W."/>
            <person name="Mao L."/>
            <person name="Kong X."/>
            <person name="Jiao Y."/>
            <person name="Jia J."/>
        </authorList>
    </citation>
    <scope>NUCLEOTIDE SEQUENCE [LARGE SCALE GENOMIC DNA]</scope>
    <source>
        <strain evidence="4">cv. AL8/78</strain>
    </source>
</reference>
<evidence type="ECO:0000313" key="3">
    <source>
        <dbReference type="EnsemblPlants" id="AET5Gv20866000.1"/>
    </source>
</evidence>
<keyword evidence="2" id="KW-0472">Membrane</keyword>
<name>A0A453LNR6_AEGTS</name>
<dbReference type="AlphaFoldDB" id="A0A453LNR6"/>
<feature type="region of interest" description="Disordered" evidence="1">
    <location>
        <begin position="148"/>
        <end position="234"/>
    </location>
</feature>
<protein>
    <submittedName>
        <fullName evidence="3">Uncharacterized protein</fullName>
    </submittedName>
</protein>
<evidence type="ECO:0000256" key="2">
    <source>
        <dbReference type="SAM" id="Phobius"/>
    </source>
</evidence>
<reference evidence="3" key="5">
    <citation type="journal article" date="2021" name="G3 (Bethesda)">
        <title>Aegilops tauschii genome assembly Aet v5.0 features greater sequence contiguity and improved annotation.</title>
        <authorList>
            <person name="Wang L."/>
            <person name="Zhu T."/>
            <person name="Rodriguez J.C."/>
            <person name="Deal K.R."/>
            <person name="Dubcovsky J."/>
            <person name="McGuire P.E."/>
            <person name="Lux T."/>
            <person name="Spannagl M."/>
            <person name="Mayer K.F.X."/>
            <person name="Baldrich P."/>
            <person name="Meyers B.C."/>
            <person name="Huo N."/>
            <person name="Gu Y.Q."/>
            <person name="Zhou H."/>
            <person name="Devos K.M."/>
            <person name="Bennetzen J.L."/>
            <person name="Unver T."/>
            <person name="Budak H."/>
            <person name="Gulick P.J."/>
            <person name="Galiba G."/>
            <person name="Kalapos B."/>
            <person name="Nelson D.R."/>
            <person name="Li P."/>
            <person name="You F.M."/>
            <person name="Luo M.C."/>
            <person name="Dvorak J."/>
        </authorList>
    </citation>
    <scope>NUCLEOTIDE SEQUENCE [LARGE SCALE GENOMIC DNA]</scope>
    <source>
        <strain evidence="3">cv. AL8/78</strain>
    </source>
</reference>
<dbReference type="Proteomes" id="UP000015105">
    <property type="component" value="Chromosome 5D"/>
</dbReference>
<reference evidence="4" key="1">
    <citation type="journal article" date="2014" name="Science">
        <title>Ancient hybridizations among the ancestral genomes of bread wheat.</title>
        <authorList>
            <consortium name="International Wheat Genome Sequencing Consortium,"/>
            <person name="Marcussen T."/>
            <person name="Sandve S.R."/>
            <person name="Heier L."/>
            <person name="Spannagl M."/>
            <person name="Pfeifer M."/>
            <person name="Jakobsen K.S."/>
            <person name="Wulff B.B."/>
            <person name="Steuernagel B."/>
            <person name="Mayer K.F."/>
            <person name="Olsen O.A."/>
        </authorList>
    </citation>
    <scope>NUCLEOTIDE SEQUENCE [LARGE SCALE GENOMIC DNA]</scope>
    <source>
        <strain evidence="4">cv. AL8/78</strain>
    </source>
</reference>
<reference evidence="3" key="3">
    <citation type="journal article" date="2017" name="Nature">
        <title>Genome sequence of the progenitor of the wheat D genome Aegilops tauschii.</title>
        <authorList>
            <person name="Luo M.C."/>
            <person name="Gu Y.Q."/>
            <person name="Puiu D."/>
            <person name="Wang H."/>
            <person name="Twardziok S.O."/>
            <person name="Deal K.R."/>
            <person name="Huo N."/>
            <person name="Zhu T."/>
            <person name="Wang L."/>
            <person name="Wang Y."/>
            <person name="McGuire P.E."/>
            <person name="Liu S."/>
            <person name="Long H."/>
            <person name="Ramasamy R.K."/>
            <person name="Rodriguez J.C."/>
            <person name="Van S.L."/>
            <person name="Yuan L."/>
            <person name="Wang Z."/>
            <person name="Xia Z."/>
            <person name="Xiao L."/>
            <person name="Anderson O.D."/>
            <person name="Ouyang S."/>
            <person name="Liang Y."/>
            <person name="Zimin A.V."/>
            <person name="Pertea G."/>
            <person name="Qi P."/>
            <person name="Bennetzen J.L."/>
            <person name="Dai X."/>
            <person name="Dawson M.W."/>
            <person name="Muller H.G."/>
            <person name="Kugler K."/>
            <person name="Rivarola-Duarte L."/>
            <person name="Spannagl M."/>
            <person name="Mayer K.F.X."/>
            <person name="Lu F.H."/>
            <person name="Bevan M.W."/>
            <person name="Leroy P."/>
            <person name="Li P."/>
            <person name="You F.M."/>
            <person name="Sun Q."/>
            <person name="Liu Z."/>
            <person name="Lyons E."/>
            <person name="Wicker T."/>
            <person name="Salzberg S.L."/>
            <person name="Devos K.M."/>
            <person name="Dvorak J."/>
        </authorList>
    </citation>
    <scope>NUCLEOTIDE SEQUENCE [LARGE SCALE GENOMIC DNA]</scope>
    <source>
        <strain evidence="3">cv. AL8/78</strain>
    </source>
</reference>
<feature type="transmembrane region" description="Helical" evidence="2">
    <location>
        <begin position="112"/>
        <end position="132"/>
    </location>
</feature>
<accession>A0A453LNR6</accession>
<dbReference type="PANTHER" id="PTHR34403:SF14">
    <property type="entry name" value="OS05G0225800 PROTEIN"/>
    <property type="match status" value="1"/>
</dbReference>
<keyword evidence="2" id="KW-0812">Transmembrane</keyword>
<dbReference type="EnsemblPlants" id="AET5Gv20866000.1">
    <property type="protein sequence ID" value="AET5Gv20866000.1"/>
    <property type="gene ID" value="AET5Gv20866000"/>
</dbReference>
<proteinExistence type="predicted"/>
<reference evidence="3" key="4">
    <citation type="submission" date="2019-03" db="UniProtKB">
        <authorList>
            <consortium name="EnsemblPlants"/>
        </authorList>
    </citation>
    <scope>IDENTIFICATION</scope>
</reference>
<keyword evidence="2" id="KW-1133">Transmembrane helix</keyword>
<dbReference type="STRING" id="200361.A0A453LNR6"/>